<dbReference type="SUPFAM" id="SSF48403">
    <property type="entry name" value="Ankyrin repeat"/>
    <property type="match status" value="1"/>
</dbReference>
<keyword evidence="2" id="KW-0040">ANK repeat</keyword>
<proteinExistence type="predicted"/>
<reference evidence="3" key="1">
    <citation type="submission" date="2021-01" db="EMBL/GenBank/DDBJ databases">
        <authorList>
            <person name="Corre E."/>
            <person name="Pelletier E."/>
            <person name="Niang G."/>
            <person name="Scheremetjew M."/>
            <person name="Finn R."/>
            <person name="Kale V."/>
            <person name="Holt S."/>
            <person name="Cochrane G."/>
            <person name="Meng A."/>
            <person name="Brown T."/>
            <person name="Cohen L."/>
        </authorList>
    </citation>
    <scope>NUCLEOTIDE SEQUENCE</scope>
    <source>
        <strain evidence="3">CCMP622</strain>
    </source>
</reference>
<organism evidence="3">
    <name type="scientific">Lotharella oceanica</name>
    <dbReference type="NCBI Taxonomy" id="641309"/>
    <lineage>
        <taxon>Eukaryota</taxon>
        <taxon>Sar</taxon>
        <taxon>Rhizaria</taxon>
        <taxon>Cercozoa</taxon>
        <taxon>Chlorarachniophyceae</taxon>
        <taxon>Lotharella</taxon>
    </lineage>
</organism>
<evidence type="ECO:0000256" key="2">
    <source>
        <dbReference type="ARBA" id="ARBA00023043"/>
    </source>
</evidence>
<dbReference type="SMART" id="SM00248">
    <property type="entry name" value="ANK"/>
    <property type="match status" value="2"/>
</dbReference>
<protein>
    <submittedName>
        <fullName evidence="3">Uncharacterized protein</fullName>
    </submittedName>
</protein>
<name>A0A7S2XE90_9EUKA</name>
<keyword evidence="1" id="KW-0677">Repeat</keyword>
<dbReference type="AlphaFoldDB" id="A0A7S2XE90"/>
<dbReference type="PANTHER" id="PTHR24173">
    <property type="entry name" value="ANKYRIN REPEAT CONTAINING"/>
    <property type="match status" value="1"/>
</dbReference>
<dbReference type="InterPro" id="IPR002110">
    <property type="entry name" value="Ankyrin_rpt"/>
</dbReference>
<dbReference type="PANTHER" id="PTHR24173:SF74">
    <property type="entry name" value="ANKYRIN REPEAT DOMAIN-CONTAINING PROTEIN 16"/>
    <property type="match status" value="1"/>
</dbReference>
<accession>A0A7S2XE90</accession>
<dbReference type="Gene3D" id="1.25.40.20">
    <property type="entry name" value="Ankyrin repeat-containing domain"/>
    <property type="match status" value="1"/>
</dbReference>
<dbReference type="InterPro" id="IPR036770">
    <property type="entry name" value="Ankyrin_rpt-contain_sf"/>
</dbReference>
<sequence length="118" mass="13584">MLVHGLQRVTSTEISDRVGNTPFILAARNGHIELERYLVEHTEAEIEAVDENGWTAFIKAASKGCIEIVRYMVETFCARDSSLPRRQEDRIPRRTFIARLIRGGVRTTWGHKEHLHFP</sequence>
<evidence type="ECO:0000313" key="3">
    <source>
        <dbReference type="EMBL" id="CAD9772032.1"/>
    </source>
</evidence>
<evidence type="ECO:0000256" key="1">
    <source>
        <dbReference type="ARBA" id="ARBA00022737"/>
    </source>
</evidence>
<dbReference type="Pfam" id="PF12796">
    <property type="entry name" value="Ank_2"/>
    <property type="match status" value="1"/>
</dbReference>
<dbReference type="EMBL" id="HBHP01025808">
    <property type="protein sequence ID" value="CAD9772032.1"/>
    <property type="molecule type" value="Transcribed_RNA"/>
</dbReference>
<gene>
    <name evidence="3" type="ORF">LSP00402_LOCUS16022</name>
</gene>